<gene>
    <name evidence="2" type="ORF">FHS27_002829</name>
</gene>
<dbReference type="Proteomes" id="UP000536179">
    <property type="component" value="Unassembled WGS sequence"/>
</dbReference>
<accession>A0A7W5DYU1</accession>
<reference evidence="2 3" key="1">
    <citation type="submission" date="2020-08" db="EMBL/GenBank/DDBJ databases">
        <title>Genomic Encyclopedia of Type Strains, Phase III (KMG-III): the genomes of soil and plant-associated and newly described type strains.</title>
        <authorList>
            <person name="Whitman W."/>
        </authorList>
    </citation>
    <scope>NUCLEOTIDE SEQUENCE [LARGE SCALE GENOMIC DNA]</scope>
    <source>
        <strain evidence="2 3">CECT 8075</strain>
    </source>
</reference>
<evidence type="ECO:0000256" key="1">
    <source>
        <dbReference type="SAM" id="MobiDB-lite"/>
    </source>
</evidence>
<comment type="caution">
    <text evidence="2">The sequence shown here is derived from an EMBL/GenBank/DDBJ whole genome shotgun (WGS) entry which is preliminary data.</text>
</comment>
<protein>
    <submittedName>
        <fullName evidence="2">Uncharacterized protein</fullName>
    </submittedName>
</protein>
<evidence type="ECO:0000313" key="3">
    <source>
        <dbReference type="Proteomes" id="UP000536179"/>
    </source>
</evidence>
<evidence type="ECO:0000313" key="2">
    <source>
        <dbReference type="EMBL" id="MBB3207015.1"/>
    </source>
</evidence>
<name>A0A7W5DYU1_9BACT</name>
<sequence length="516" mass="57135">MNPNLLIHDAATFSLMRSEQSRGCKVTPVAMTVIALLVVAGCGSSQTPVSGNAQAVASSKTGQPGTARPDVDAKTRLREVFRRYQVSSYYEDDGEVVIHAPASRNGSSNRDSRSAETETAPLRVHLDQHELAVDAYTARIRVTVDASLSSAGSANTRENVDMTAWFEEPESSHFDAQVLKQQWESDAAGRLSLERVLRDEVLRSRLSAGLAGPPPQLEWLLADRPMEKLFEPDSQFQWLESKEIERELMHRIAVTSDRERFVFWIHPATSLIRRVELPVPLTIGAGQNGWSLTLEINAATFQPPRSGQRSQTIFEAEPRFAEKFVRQFVPIPPPPPSSLLGRRFDTDDLLNAKGVKDPSRLRAAQYIVIAIPPDDDTMLQRWLSAWMQTLPLLSSPAMGQVHLVTAPSDRKVIDALRQFPTPVVSVINPDEVSQLIRQLRLGDNAFALLSTPGRDGDPGRLLLTESETDISTIGNAIAVIRDSISGVDVPKKIRVDYDALIRDYEATLRANLISLR</sequence>
<proteinExistence type="predicted"/>
<feature type="compositionally biased region" description="Polar residues" evidence="1">
    <location>
        <begin position="49"/>
        <end position="64"/>
    </location>
</feature>
<feature type="region of interest" description="Disordered" evidence="1">
    <location>
        <begin position="49"/>
        <end position="74"/>
    </location>
</feature>
<keyword evidence="3" id="KW-1185">Reference proteome</keyword>
<dbReference type="AlphaFoldDB" id="A0A7W5DYU1"/>
<feature type="region of interest" description="Disordered" evidence="1">
    <location>
        <begin position="100"/>
        <end position="120"/>
    </location>
</feature>
<dbReference type="EMBL" id="JACHXU010000008">
    <property type="protein sequence ID" value="MBB3207015.1"/>
    <property type="molecule type" value="Genomic_DNA"/>
</dbReference>
<dbReference type="RefSeq" id="WP_184305403.1">
    <property type="nucleotide sequence ID" value="NZ_JACHXU010000008.1"/>
</dbReference>
<organism evidence="2 3">
    <name type="scientific">Aporhodopirellula rubra</name>
    <dbReference type="NCBI Taxonomy" id="980271"/>
    <lineage>
        <taxon>Bacteria</taxon>
        <taxon>Pseudomonadati</taxon>
        <taxon>Planctomycetota</taxon>
        <taxon>Planctomycetia</taxon>
        <taxon>Pirellulales</taxon>
        <taxon>Pirellulaceae</taxon>
        <taxon>Aporhodopirellula</taxon>
    </lineage>
</organism>